<sequence length="844" mass="86382">MTRHTVAPKGQGGRGAFHRIADAVRAAAPGDVVVIAPGTFTEAVVLDRAVVLTAEHGRGSVVLAAPPGDRPALTVDGPDCAVHGVTVWGADDGAPAIAVSPGAGLVLEDCAVEGGRVQARGPEDEESGTTALILRRCRLERARLAGLHLTGAVRARAEDTSVTGVDGTGVVLSGTARLEAARLRLDRTTGSGVRLRGSARLRLADSTLTGTGRAGLLLEEAAEATAGELRIESPGAAGVHVTGTARAELTDCRIRGASASGVVVQDNAVLDANGCAVADAGANGLLVTGAAQARLADCRIDRSAFSAVHLSGTATGRLTDCLVRDGAEHGVHAAGEARLELADCGIRNVAMTGVAVAEQAVATVTGCRIDEVATGIGVGSTSESRVEHTTVTGTRDIGVQVATGGTAVLTGIRITGAAAAGVVVDKGAEATISGGSVEDCAGSGVVVWTGARATVADLRIDRPAKNGVFLAEGATGTFTSVEVSGSGFPALHVGTGADPVFRHCRIRDCADALGTDEGAAPELDDCTADGVPLTAGGPAPAPAAPSAPGAPTAPPPVGTRPAAGTDDPDVPEESLEDLLGELNALVGLDRVKHDVGSLVKLMQTVRRREEAGLPAPPLSRHLIFAGNPGTGKTTVARLYGRLLKALGLLREGHLVEVDRTALVGEYVGHTGPKTTAAFNRALGGVLFIDEAYSLAPVGAGNDFGTEAVATLVKLMEDHRDDVVVIAAGYPGDMDRFISSNPGLSSRFGRTLLFEDYAADELVSIVEYQAAEHQYELTPTAREELTRLFEVLPRGEGFGNGRSARQMFQEMTERQAQRVAELDDPTADQLMALEVQDLPQPAVRG</sequence>
<dbReference type="CDD" id="cd00009">
    <property type="entry name" value="AAA"/>
    <property type="match status" value="1"/>
</dbReference>
<dbReference type="InterPro" id="IPR006626">
    <property type="entry name" value="PbH1"/>
</dbReference>
<dbReference type="Pfam" id="PF17866">
    <property type="entry name" value="AAA_lid_6"/>
    <property type="match status" value="1"/>
</dbReference>
<dbReference type="SUPFAM" id="SSF52540">
    <property type="entry name" value="P-loop containing nucleoside triphosphate hydrolases"/>
    <property type="match status" value="1"/>
</dbReference>
<dbReference type="PANTHER" id="PTHR43392">
    <property type="entry name" value="AAA-TYPE ATPASE FAMILY PROTEIN / ANKYRIN REPEAT FAMILY PROTEIN"/>
    <property type="match status" value="1"/>
</dbReference>
<dbReference type="InterPro" id="IPR000641">
    <property type="entry name" value="CbxX/CfxQ"/>
</dbReference>
<dbReference type="PRINTS" id="PR00819">
    <property type="entry name" value="CBXCFQXSUPER"/>
</dbReference>
<dbReference type="SUPFAM" id="SSF51126">
    <property type="entry name" value="Pectin lyase-like"/>
    <property type="match status" value="3"/>
</dbReference>
<accession>A0A239I7D3</accession>
<dbReference type="OrthoDB" id="9806903at2"/>
<dbReference type="PANTHER" id="PTHR43392:SF2">
    <property type="entry name" value="AAA-TYPE ATPASE FAMILY PROTEIN _ ANKYRIN REPEAT FAMILY PROTEIN"/>
    <property type="match status" value="1"/>
</dbReference>
<dbReference type="InterPro" id="IPR041627">
    <property type="entry name" value="AAA_lid_6"/>
</dbReference>
<comment type="similarity">
    <text evidence="1">Belongs to the CbxX/CfxQ family.</text>
</comment>
<evidence type="ECO:0000313" key="7">
    <source>
        <dbReference type="Proteomes" id="UP000198280"/>
    </source>
</evidence>
<feature type="domain" description="AAA+ ATPase" evidence="5">
    <location>
        <begin position="618"/>
        <end position="757"/>
    </location>
</feature>
<keyword evidence="3" id="KW-0067">ATP-binding</keyword>
<reference evidence="6 7" key="1">
    <citation type="submission" date="2017-06" db="EMBL/GenBank/DDBJ databases">
        <authorList>
            <person name="Kim H.J."/>
            <person name="Triplett B.A."/>
        </authorList>
    </citation>
    <scope>NUCLEOTIDE SEQUENCE [LARGE SCALE GENOMIC DNA]</scope>
    <source>
        <strain evidence="6 7">CGMCC 4.1858</strain>
    </source>
</reference>
<dbReference type="InterPro" id="IPR003593">
    <property type="entry name" value="AAA+_ATPase"/>
</dbReference>
<evidence type="ECO:0000256" key="2">
    <source>
        <dbReference type="ARBA" id="ARBA00022741"/>
    </source>
</evidence>
<dbReference type="Pfam" id="PF13229">
    <property type="entry name" value="Beta_helix"/>
    <property type="match status" value="1"/>
</dbReference>
<dbReference type="Proteomes" id="UP000198280">
    <property type="component" value="Unassembled WGS sequence"/>
</dbReference>
<dbReference type="Gene3D" id="1.10.8.60">
    <property type="match status" value="1"/>
</dbReference>
<proteinExistence type="inferred from homology"/>
<dbReference type="InterPro" id="IPR050773">
    <property type="entry name" value="CbxX/CfxQ_RuBisCO_ESX"/>
</dbReference>
<dbReference type="EMBL" id="FZOF01000010">
    <property type="protein sequence ID" value="SNS89292.1"/>
    <property type="molecule type" value="Genomic_DNA"/>
</dbReference>
<organism evidence="6 7">
    <name type="scientific">Actinacidiphila glaucinigra</name>
    <dbReference type="NCBI Taxonomy" id="235986"/>
    <lineage>
        <taxon>Bacteria</taxon>
        <taxon>Bacillati</taxon>
        <taxon>Actinomycetota</taxon>
        <taxon>Actinomycetes</taxon>
        <taxon>Kitasatosporales</taxon>
        <taxon>Streptomycetaceae</taxon>
        <taxon>Actinacidiphila</taxon>
    </lineage>
</organism>
<gene>
    <name evidence="6" type="ORF">SAMN05216252_11015</name>
</gene>
<dbReference type="SMART" id="SM00382">
    <property type="entry name" value="AAA"/>
    <property type="match status" value="1"/>
</dbReference>
<dbReference type="AlphaFoldDB" id="A0A239I7D3"/>
<feature type="region of interest" description="Disordered" evidence="4">
    <location>
        <begin position="516"/>
        <end position="573"/>
    </location>
</feature>
<evidence type="ECO:0000259" key="5">
    <source>
        <dbReference type="SMART" id="SM00382"/>
    </source>
</evidence>
<dbReference type="SMART" id="SM00710">
    <property type="entry name" value="PbH1"/>
    <property type="match status" value="14"/>
</dbReference>
<keyword evidence="7" id="KW-1185">Reference proteome</keyword>
<dbReference type="Gene3D" id="3.40.50.300">
    <property type="entry name" value="P-loop containing nucleotide triphosphate hydrolases"/>
    <property type="match status" value="1"/>
</dbReference>
<keyword evidence="2" id="KW-0547">Nucleotide-binding</keyword>
<evidence type="ECO:0000256" key="3">
    <source>
        <dbReference type="ARBA" id="ARBA00022840"/>
    </source>
</evidence>
<dbReference type="Gene3D" id="2.160.20.10">
    <property type="entry name" value="Single-stranded right-handed beta-helix, Pectin lyase-like"/>
    <property type="match status" value="3"/>
</dbReference>
<dbReference type="GO" id="GO:0016887">
    <property type="term" value="F:ATP hydrolysis activity"/>
    <property type="evidence" value="ECO:0007669"/>
    <property type="project" value="InterPro"/>
</dbReference>
<dbReference type="InterPro" id="IPR011050">
    <property type="entry name" value="Pectin_lyase_fold/virulence"/>
</dbReference>
<dbReference type="Pfam" id="PF00004">
    <property type="entry name" value="AAA"/>
    <property type="match status" value="1"/>
</dbReference>
<name>A0A239I7D3_9ACTN</name>
<dbReference type="InterPro" id="IPR027417">
    <property type="entry name" value="P-loop_NTPase"/>
</dbReference>
<evidence type="ECO:0000256" key="1">
    <source>
        <dbReference type="ARBA" id="ARBA00010378"/>
    </source>
</evidence>
<dbReference type="FunFam" id="3.40.50.300:FF:000216">
    <property type="entry name" value="Type VII secretion ATPase EccA"/>
    <property type="match status" value="1"/>
</dbReference>
<evidence type="ECO:0000313" key="6">
    <source>
        <dbReference type="EMBL" id="SNS89292.1"/>
    </source>
</evidence>
<dbReference type="InterPro" id="IPR039448">
    <property type="entry name" value="Beta_helix"/>
</dbReference>
<dbReference type="GO" id="GO:0005524">
    <property type="term" value="F:ATP binding"/>
    <property type="evidence" value="ECO:0007669"/>
    <property type="project" value="UniProtKB-KW"/>
</dbReference>
<dbReference type="RefSeq" id="WP_089225474.1">
    <property type="nucleotide sequence ID" value="NZ_FZOF01000010.1"/>
</dbReference>
<evidence type="ECO:0000256" key="4">
    <source>
        <dbReference type="SAM" id="MobiDB-lite"/>
    </source>
</evidence>
<dbReference type="InterPro" id="IPR003959">
    <property type="entry name" value="ATPase_AAA_core"/>
</dbReference>
<dbReference type="InterPro" id="IPR012334">
    <property type="entry name" value="Pectin_lyas_fold"/>
</dbReference>
<protein>
    <submittedName>
        <fullName evidence="6">Right handed beta helix region</fullName>
    </submittedName>
</protein>